<dbReference type="Proteomes" id="UP000230002">
    <property type="component" value="Unassembled WGS sequence"/>
</dbReference>
<dbReference type="AlphaFoldDB" id="A0A2G8S5R6"/>
<gene>
    <name evidence="2" type="ORF">GSI_08924</name>
</gene>
<evidence type="ECO:0000313" key="2">
    <source>
        <dbReference type="EMBL" id="PIL28878.1"/>
    </source>
</evidence>
<protein>
    <submittedName>
        <fullName evidence="2">Uncharacterized protein</fullName>
    </submittedName>
</protein>
<keyword evidence="3" id="KW-1185">Reference proteome</keyword>
<evidence type="ECO:0000256" key="1">
    <source>
        <dbReference type="SAM" id="MobiDB-lite"/>
    </source>
</evidence>
<reference evidence="2 3" key="1">
    <citation type="journal article" date="2015" name="Sci. Rep.">
        <title>Chromosome-level genome map provides insights into diverse defense mechanisms in the medicinal fungus Ganoderma sinense.</title>
        <authorList>
            <person name="Zhu Y."/>
            <person name="Xu J."/>
            <person name="Sun C."/>
            <person name="Zhou S."/>
            <person name="Xu H."/>
            <person name="Nelson D.R."/>
            <person name="Qian J."/>
            <person name="Song J."/>
            <person name="Luo H."/>
            <person name="Xiang L."/>
            <person name="Li Y."/>
            <person name="Xu Z."/>
            <person name="Ji A."/>
            <person name="Wang L."/>
            <person name="Lu S."/>
            <person name="Hayward A."/>
            <person name="Sun W."/>
            <person name="Li X."/>
            <person name="Schwartz D.C."/>
            <person name="Wang Y."/>
            <person name="Chen S."/>
        </authorList>
    </citation>
    <scope>NUCLEOTIDE SEQUENCE [LARGE SCALE GENOMIC DNA]</scope>
    <source>
        <strain evidence="2 3">ZZ0214-1</strain>
    </source>
</reference>
<dbReference type="OrthoDB" id="2756366at2759"/>
<name>A0A2G8S5R6_9APHY</name>
<evidence type="ECO:0000313" key="3">
    <source>
        <dbReference type="Proteomes" id="UP000230002"/>
    </source>
</evidence>
<feature type="compositionally biased region" description="Acidic residues" evidence="1">
    <location>
        <begin position="227"/>
        <end position="239"/>
    </location>
</feature>
<feature type="region of interest" description="Disordered" evidence="1">
    <location>
        <begin position="219"/>
        <end position="258"/>
    </location>
</feature>
<accession>A0A2G8S5R6</accession>
<organism evidence="2 3">
    <name type="scientific">Ganoderma sinense ZZ0214-1</name>
    <dbReference type="NCBI Taxonomy" id="1077348"/>
    <lineage>
        <taxon>Eukaryota</taxon>
        <taxon>Fungi</taxon>
        <taxon>Dikarya</taxon>
        <taxon>Basidiomycota</taxon>
        <taxon>Agaricomycotina</taxon>
        <taxon>Agaricomycetes</taxon>
        <taxon>Polyporales</taxon>
        <taxon>Polyporaceae</taxon>
        <taxon>Ganoderma</taxon>
    </lineage>
</organism>
<comment type="caution">
    <text evidence="2">The sequence shown here is derived from an EMBL/GenBank/DDBJ whole genome shotgun (WGS) entry which is preliminary data.</text>
</comment>
<dbReference type="EMBL" id="AYKW01000023">
    <property type="protein sequence ID" value="PIL28878.1"/>
    <property type="molecule type" value="Genomic_DNA"/>
</dbReference>
<sequence length="258" mass="27884">MAFPFNTPDDDTIHEENLALANDTTPATQAVPDPTVLTGTINTDPTAAIFDAVAVAAAVTASPGPLPRLELLEDYYTYINGAHLRTIVLRIVGRNSVSQYVLPTSNLGLRQLPIQQFVRWVRAFERGEFGIPDALSPAQRRLLVDFARTWEFFARTPFVHRDWEVFADMLRSMASSPWSHTEDGTGDGGYAQLSALSDWARNSYPAWFNGNGINAVVGGGQATAEGQDGEASDGGDSDSDGSIPSLVDEYTLSDGSLD</sequence>
<proteinExistence type="predicted"/>